<accession>A0ABS2P1Z0</accession>
<dbReference type="RefSeq" id="WP_204416571.1">
    <property type="nucleotide sequence ID" value="NZ_JAFBED010000005.1"/>
</dbReference>
<protein>
    <submittedName>
        <fullName evidence="2">Uncharacterized protein YjaZ</fullName>
    </submittedName>
</protein>
<dbReference type="InterPro" id="IPR018728">
    <property type="entry name" value="DUF2268"/>
</dbReference>
<evidence type="ECO:0000313" key="2">
    <source>
        <dbReference type="EMBL" id="MBM7620642.1"/>
    </source>
</evidence>
<evidence type="ECO:0000259" key="1">
    <source>
        <dbReference type="Pfam" id="PF10026"/>
    </source>
</evidence>
<evidence type="ECO:0000313" key="3">
    <source>
        <dbReference type="Proteomes" id="UP000737402"/>
    </source>
</evidence>
<sequence>MSIIHTDRWLEEDYHQPLNISKKLLKYFEDVTERELYDYLIMHGMYRPVKNGNETVEKLIRLDCWNVVLKEWKRLKKMWNGPDIPIFIFPSDELNPQIKRDFKGKSGVAFKDKLFLFLPEDIEHNELKALLTHEYNHICVLANNKKKDDHYTLIESVLIEGLAESAVKYSLGEQYTANWTKYYSDKELKNFLERYILPNKDLIKKEREHMKILYGKGFYPKMVGYCVGYYLIQRLLEEKEWLYPALMKHSLTDVRILLEI</sequence>
<name>A0ABS2P1Z0_9BACI</name>
<dbReference type="EMBL" id="JAFBED010000005">
    <property type="protein sequence ID" value="MBM7620642.1"/>
    <property type="molecule type" value="Genomic_DNA"/>
</dbReference>
<dbReference type="Proteomes" id="UP000737402">
    <property type="component" value="Unassembled WGS sequence"/>
</dbReference>
<dbReference type="Pfam" id="PF10026">
    <property type="entry name" value="DUF2268"/>
    <property type="match status" value="1"/>
</dbReference>
<keyword evidence="3" id="KW-1185">Reference proteome</keyword>
<comment type="caution">
    <text evidence="2">The sequence shown here is derived from an EMBL/GenBank/DDBJ whole genome shotgun (WGS) entry which is preliminary data.</text>
</comment>
<feature type="domain" description="DUF2268" evidence="1">
    <location>
        <begin position="64"/>
        <end position="240"/>
    </location>
</feature>
<proteinExistence type="predicted"/>
<organism evidence="2 3">
    <name type="scientific">Sutcliffiella tianshenii</name>
    <dbReference type="NCBI Taxonomy" id="1463404"/>
    <lineage>
        <taxon>Bacteria</taxon>
        <taxon>Bacillati</taxon>
        <taxon>Bacillota</taxon>
        <taxon>Bacilli</taxon>
        <taxon>Bacillales</taxon>
        <taxon>Bacillaceae</taxon>
        <taxon>Sutcliffiella</taxon>
    </lineage>
</organism>
<reference evidence="2 3" key="1">
    <citation type="submission" date="2021-01" db="EMBL/GenBank/DDBJ databases">
        <title>Genomic Encyclopedia of Type Strains, Phase IV (KMG-IV): sequencing the most valuable type-strain genomes for metagenomic binning, comparative biology and taxonomic classification.</title>
        <authorList>
            <person name="Goeker M."/>
        </authorList>
    </citation>
    <scope>NUCLEOTIDE SEQUENCE [LARGE SCALE GENOMIC DNA]</scope>
    <source>
        <strain evidence="2 3">DSM 25879</strain>
    </source>
</reference>
<gene>
    <name evidence="2" type="ORF">JOC95_002497</name>
</gene>